<dbReference type="InterPro" id="IPR003838">
    <property type="entry name" value="ABC3_permease_C"/>
</dbReference>
<dbReference type="Pfam" id="PF02687">
    <property type="entry name" value="FtsX"/>
    <property type="match status" value="1"/>
</dbReference>
<evidence type="ECO:0000313" key="11">
    <source>
        <dbReference type="Proteomes" id="UP000181976"/>
    </source>
</evidence>
<feature type="transmembrane region" description="Helical" evidence="7">
    <location>
        <begin position="21"/>
        <end position="41"/>
    </location>
</feature>
<dbReference type="EMBL" id="FONA01000021">
    <property type="protein sequence ID" value="SFE88423.1"/>
    <property type="molecule type" value="Genomic_DNA"/>
</dbReference>
<evidence type="ECO:0000256" key="1">
    <source>
        <dbReference type="ARBA" id="ARBA00004651"/>
    </source>
</evidence>
<dbReference type="Proteomes" id="UP000181976">
    <property type="component" value="Unassembled WGS sequence"/>
</dbReference>
<evidence type="ECO:0000259" key="8">
    <source>
        <dbReference type="Pfam" id="PF02687"/>
    </source>
</evidence>
<dbReference type="GO" id="GO:0022857">
    <property type="term" value="F:transmembrane transporter activity"/>
    <property type="evidence" value="ECO:0007669"/>
    <property type="project" value="TreeGrafter"/>
</dbReference>
<proteinExistence type="inferred from homology"/>
<feature type="transmembrane region" description="Helical" evidence="7">
    <location>
        <begin position="387"/>
        <end position="409"/>
    </location>
</feature>
<dbReference type="AlphaFoldDB" id="A0A1I2E6U7"/>
<accession>A0A1I2E6U7</accession>
<evidence type="ECO:0000256" key="7">
    <source>
        <dbReference type="SAM" id="Phobius"/>
    </source>
</evidence>
<sequence length="426" mass="47666">MFDRDRWQEILNAIKQNKFRSILTAFGVFWAIFMLVVMTGAGNALTNGITHGFKDFATNSAFLWANRTTVPYEGYDRGRWWSLTNADMEAIREQIPEIDVLSPRLQGWNLREGQNVVRGERAAAFNVMGDYPQYREIDPCTMPYGRYINNEDIELKRKVCIIGEKVYEIMFDEGEDPVGQYLRINGVYFMVVGVFKSNNPNINIGSNKKETIYLPFTTMQQTFNYGDQVHFFGFTAKPGVNVQSIVDRIKPIIKKHHKIAPEDDQAIGGFNVQSELQTMEYTFLGINILIWVVGIGTLIAGAVGVSNIMLVIVRERTKEIGIQRAIGARPALIIGQILTESVFLTTVAGFLGLAMGTLVLHLTDMALEAARAQAPPDEQSFFMNPEIGLPMAVASIIILVIVGLFAGLIPALKAVRIKPIEALRHE</sequence>
<evidence type="ECO:0000256" key="6">
    <source>
        <dbReference type="ARBA" id="ARBA00038076"/>
    </source>
</evidence>
<evidence type="ECO:0000313" key="10">
    <source>
        <dbReference type="EMBL" id="SFE88423.1"/>
    </source>
</evidence>
<gene>
    <name evidence="10" type="ORF">SAMN05444380_12158</name>
</gene>
<feature type="domain" description="ABC3 transporter permease C-terminal" evidence="8">
    <location>
        <begin position="292"/>
        <end position="419"/>
    </location>
</feature>
<protein>
    <submittedName>
        <fullName evidence="10">Putative ABC transport system permease protein</fullName>
    </submittedName>
</protein>
<evidence type="ECO:0000256" key="5">
    <source>
        <dbReference type="ARBA" id="ARBA00023136"/>
    </source>
</evidence>
<dbReference type="PANTHER" id="PTHR30572:SF4">
    <property type="entry name" value="ABC TRANSPORTER PERMEASE YTRF"/>
    <property type="match status" value="1"/>
</dbReference>
<keyword evidence="2" id="KW-1003">Cell membrane</keyword>
<organism evidence="10 11">
    <name type="scientific">Thermophagus xiamenensis</name>
    <dbReference type="NCBI Taxonomy" id="385682"/>
    <lineage>
        <taxon>Bacteria</taxon>
        <taxon>Pseudomonadati</taxon>
        <taxon>Bacteroidota</taxon>
        <taxon>Bacteroidia</taxon>
        <taxon>Marinilabiliales</taxon>
        <taxon>Marinilabiliaceae</taxon>
        <taxon>Thermophagus</taxon>
    </lineage>
</organism>
<keyword evidence="11" id="KW-1185">Reference proteome</keyword>
<dbReference type="PANTHER" id="PTHR30572">
    <property type="entry name" value="MEMBRANE COMPONENT OF TRANSPORTER-RELATED"/>
    <property type="match status" value="1"/>
</dbReference>
<dbReference type="GO" id="GO:0005886">
    <property type="term" value="C:plasma membrane"/>
    <property type="evidence" value="ECO:0007669"/>
    <property type="project" value="UniProtKB-SubCell"/>
</dbReference>
<dbReference type="InParanoid" id="A0A1I2E6U7"/>
<dbReference type="OrthoDB" id="9770036at2"/>
<dbReference type="InterPro" id="IPR050250">
    <property type="entry name" value="Macrolide_Exporter_MacB"/>
</dbReference>
<comment type="similarity">
    <text evidence="6">Belongs to the ABC-4 integral membrane protein family.</text>
</comment>
<keyword evidence="3 7" id="KW-0812">Transmembrane</keyword>
<dbReference type="STRING" id="385682.SAMN05444380_12158"/>
<evidence type="ECO:0000259" key="9">
    <source>
        <dbReference type="Pfam" id="PF12704"/>
    </source>
</evidence>
<name>A0A1I2E6U7_9BACT</name>
<feature type="domain" description="MacB-like periplasmic core" evidence="9">
    <location>
        <begin position="21"/>
        <end position="251"/>
    </location>
</feature>
<reference evidence="10 11" key="1">
    <citation type="submission" date="2016-10" db="EMBL/GenBank/DDBJ databases">
        <authorList>
            <person name="de Groot N.N."/>
        </authorList>
    </citation>
    <scope>NUCLEOTIDE SEQUENCE [LARGE SCALE GENOMIC DNA]</scope>
    <source>
        <strain evidence="10 11">DSM 19012</strain>
    </source>
</reference>
<feature type="transmembrane region" description="Helical" evidence="7">
    <location>
        <begin position="288"/>
        <end position="313"/>
    </location>
</feature>
<evidence type="ECO:0000256" key="2">
    <source>
        <dbReference type="ARBA" id="ARBA00022475"/>
    </source>
</evidence>
<evidence type="ECO:0000256" key="3">
    <source>
        <dbReference type="ARBA" id="ARBA00022692"/>
    </source>
</evidence>
<evidence type="ECO:0000256" key="4">
    <source>
        <dbReference type="ARBA" id="ARBA00022989"/>
    </source>
</evidence>
<dbReference type="RefSeq" id="WP_010528873.1">
    <property type="nucleotide sequence ID" value="NZ_AFSL01000105.1"/>
</dbReference>
<dbReference type="Pfam" id="PF12704">
    <property type="entry name" value="MacB_PCD"/>
    <property type="match status" value="1"/>
</dbReference>
<feature type="transmembrane region" description="Helical" evidence="7">
    <location>
        <begin position="333"/>
        <end position="355"/>
    </location>
</feature>
<comment type="subcellular location">
    <subcellularLocation>
        <location evidence="1">Cell membrane</location>
        <topology evidence="1">Multi-pass membrane protein</topology>
    </subcellularLocation>
</comment>
<keyword evidence="4 7" id="KW-1133">Transmembrane helix</keyword>
<keyword evidence="5 7" id="KW-0472">Membrane</keyword>
<dbReference type="eggNOG" id="COG0577">
    <property type="taxonomic scope" value="Bacteria"/>
</dbReference>
<dbReference type="InterPro" id="IPR025857">
    <property type="entry name" value="MacB_PCD"/>
</dbReference>